<dbReference type="AlphaFoldDB" id="A0AAV8Y7X9"/>
<evidence type="ECO:0000313" key="10">
    <source>
        <dbReference type="Proteomes" id="UP001162162"/>
    </source>
</evidence>
<evidence type="ECO:0000256" key="5">
    <source>
        <dbReference type="ARBA" id="ARBA00023069"/>
    </source>
</evidence>
<dbReference type="PANTHER" id="PTHR13376">
    <property type="entry name" value="INTRAFLAGELLAR TRANSPORT PROTEIN 46 HOMOLOG"/>
    <property type="match status" value="1"/>
</dbReference>
<evidence type="ECO:0000256" key="2">
    <source>
        <dbReference type="ARBA" id="ARBA00007700"/>
    </source>
</evidence>
<dbReference type="EMBL" id="JAPWTK010000170">
    <property type="protein sequence ID" value="KAJ8947037.1"/>
    <property type="molecule type" value="Genomic_DNA"/>
</dbReference>
<dbReference type="GO" id="GO:0005815">
    <property type="term" value="C:microtubule organizing center"/>
    <property type="evidence" value="ECO:0007669"/>
    <property type="project" value="TreeGrafter"/>
</dbReference>
<dbReference type="GO" id="GO:0042073">
    <property type="term" value="P:intraciliary transport"/>
    <property type="evidence" value="ECO:0007669"/>
    <property type="project" value="InterPro"/>
</dbReference>
<dbReference type="Proteomes" id="UP001162162">
    <property type="component" value="Unassembled WGS sequence"/>
</dbReference>
<evidence type="ECO:0000256" key="7">
    <source>
        <dbReference type="ARBA" id="ARBA00023273"/>
    </source>
</evidence>
<dbReference type="GO" id="GO:0031514">
    <property type="term" value="C:motile cilium"/>
    <property type="evidence" value="ECO:0007669"/>
    <property type="project" value="TreeGrafter"/>
</dbReference>
<keyword evidence="6" id="KW-0206">Cytoskeleton</keyword>
<proteinExistence type="inferred from homology"/>
<dbReference type="InterPro" id="IPR022088">
    <property type="entry name" value="Intraflagellar_transp_cmplxB"/>
</dbReference>
<comment type="caution">
    <text evidence="9">The sequence shown here is derived from an EMBL/GenBank/DDBJ whole genome shotgun (WGS) entry which is preliminary data.</text>
</comment>
<reference evidence="9" key="1">
    <citation type="journal article" date="2023" name="Insect Mol. Biol.">
        <title>Genome sequencing provides insights into the evolution of gene families encoding plant cell wall-degrading enzymes in longhorned beetles.</title>
        <authorList>
            <person name="Shin N.R."/>
            <person name="Okamura Y."/>
            <person name="Kirsch R."/>
            <person name="Pauchet Y."/>
        </authorList>
    </citation>
    <scope>NUCLEOTIDE SEQUENCE</scope>
    <source>
        <strain evidence="9">AMC_N1</strain>
    </source>
</reference>
<dbReference type="GO" id="GO:0030992">
    <property type="term" value="C:intraciliary transport particle B"/>
    <property type="evidence" value="ECO:0007669"/>
    <property type="project" value="TreeGrafter"/>
</dbReference>
<keyword evidence="4" id="KW-0963">Cytoplasm</keyword>
<evidence type="ECO:0000313" key="9">
    <source>
        <dbReference type="EMBL" id="KAJ8947037.1"/>
    </source>
</evidence>
<name>A0AAV8Y7X9_9CUCU</name>
<accession>A0AAV8Y7X9</accession>
<gene>
    <name evidence="9" type="ORF">NQ318_019929</name>
</gene>
<evidence type="ECO:0000256" key="4">
    <source>
        <dbReference type="ARBA" id="ARBA00022490"/>
    </source>
</evidence>
<dbReference type="GO" id="GO:0060271">
    <property type="term" value="P:cilium assembly"/>
    <property type="evidence" value="ECO:0007669"/>
    <property type="project" value="TreeGrafter"/>
</dbReference>
<evidence type="ECO:0000256" key="8">
    <source>
        <dbReference type="SAM" id="MobiDB-lite"/>
    </source>
</evidence>
<evidence type="ECO:0000256" key="1">
    <source>
        <dbReference type="ARBA" id="ARBA00004120"/>
    </source>
</evidence>
<keyword evidence="10" id="KW-1185">Reference proteome</keyword>
<protein>
    <recommendedName>
        <fullName evidence="3">Intraflagellar transport protein 46 homolog</fullName>
    </recommendedName>
</protein>
<comment type="similarity">
    <text evidence="2">Belongs to the IFT46 family.</text>
</comment>
<dbReference type="Pfam" id="PF12317">
    <property type="entry name" value="IFT46_B_C"/>
    <property type="match status" value="1"/>
</dbReference>
<sequence>MTQIPLQALWYIPQQLNLDYKFKPFIPEYLPAVGDIDAFLKVVKKIDNIEKNTKTIDKWIKDISDLHKSKSSPIVRYSEPMPDLDDLMQEWPEEMENKLRENGFPKPEENSSLSEYVDEVCNIFQIPVAKNKVQSLHLLFCLYAAIKQTQLYQTSTASNEKQNKGTPKKEPDQLVLD</sequence>
<feature type="compositionally biased region" description="Basic and acidic residues" evidence="8">
    <location>
        <begin position="161"/>
        <end position="177"/>
    </location>
</feature>
<evidence type="ECO:0000256" key="3">
    <source>
        <dbReference type="ARBA" id="ARBA00017206"/>
    </source>
</evidence>
<evidence type="ECO:0000256" key="6">
    <source>
        <dbReference type="ARBA" id="ARBA00023212"/>
    </source>
</evidence>
<organism evidence="9 10">
    <name type="scientific">Aromia moschata</name>
    <dbReference type="NCBI Taxonomy" id="1265417"/>
    <lineage>
        <taxon>Eukaryota</taxon>
        <taxon>Metazoa</taxon>
        <taxon>Ecdysozoa</taxon>
        <taxon>Arthropoda</taxon>
        <taxon>Hexapoda</taxon>
        <taxon>Insecta</taxon>
        <taxon>Pterygota</taxon>
        <taxon>Neoptera</taxon>
        <taxon>Endopterygota</taxon>
        <taxon>Coleoptera</taxon>
        <taxon>Polyphaga</taxon>
        <taxon>Cucujiformia</taxon>
        <taxon>Chrysomeloidea</taxon>
        <taxon>Cerambycidae</taxon>
        <taxon>Cerambycinae</taxon>
        <taxon>Callichromatini</taxon>
        <taxon>Aromia</taxon>
    </lineage>
</organism>
<feature type="region of interest" description="Disordered" evidence="8">
    <location>
        <begin position="155"/>
        <end position="177"/>
    </location>
</feature>
<dbReference type="PANTHER" id="PTHR13376:SF0">
    <property type="entry name" value="INTRAFLAGELLAR TRANSPORT PROTEIN 46 HOMOLOG"/>
    <property type="match status" value="1"/>
</dbReference>
<keyword evidence="5" id="KW-0969">Cilium</keyword>
<comment type="subcellular location">
    <subcellularLocation>
        <location evidence="1">Cytoplasm</location>
        <location evidence="1">Cytoskeleton</location>
        <location evidence="1">Cilium basal body</location>
    </subcellularLocation>
</comment>
<keyword evidence="7" id="KW-0966">Cell projection</keyword>